<dbReference type="Proteomes" id="UP000008720">
    <property type="component" value="Chromosome"/>
</dbReference>
<dbReference type="STRING" id="643867.Ftrac_2407"/>
<dbReference type="PROSITE" id="PS51257">
    <property type="entry name" value="PROKAR_LIPOPROTEIN"/>
    <property type="match status" value="1"/>
</dbReference>
<evidence type="ECO:0000256" key="1">
    <source>
        <dbReference type="SAM" id="SignalP"/>
    </source>
</evidence>
<reference evidence="2 3" key="1">
    <citation type="journal article" date="2011" name="Stand. Genomic Sci.">
        <title>Complete genome sequence of Marivirga tractuosa type strain (H-43).</title>
        <authorList>
            <person name="Pagani I."/>
            <person name="Chertkov O."/>
            <person name="Lapidus A."/>
            <person name="Lucas S."/>
            <person name="Del Rio T.G."/>
            <person name="Tice H."/>
            <person name="Copeland A."/>
            <person name="Cheng J.F."/>
            <person name="Nolan M."/>
            <person name="Saunders E."/>
            <person name="Pitluck S."/>
            <person name="Held B."/>
            <person name="Goodwin L."/>
            <person name="Liolios K."/>
            <person name="Ovchinikova G."/>
            <person name="Ivanova N."/>
            <person name="Mavromatis K."/>
            <person name="Pati A."/>
            <person name="Chen A."/>
            <person name="Palaniappan K."/>
            <person name="Land M."/>
            <person name="Hauser L."/>
            <person name="Jeffries C.D."/>
            <person name="Detter J.C."/>
            <person name="Han C."/>
            <person name="Tapia R."/>
            <person name="Ngatchou-Djao O.D."/>
            <person name="Rohde M."/>
            <person name="Goker M."/>
            <person name="Spring S."/>
            <person name="Sikorski J."/>
            <person name="Woyke T."/>
            <person name="Bristow J."/>
            <person name="Eisen J.A."/>
            <person name="Markowitz V."/>
            <person name="Hugenholtz P."/>
            <person name="Klenk H.P."/>
            <person name="Kyrpides N.C."/>
        </authorList>
    </citation>
    <scope>NUCLEOTIDE SEQUENCE [LARGE SCALE GENOMIC DNA]</scope>
    <source>
        <strain evidence="3">ATCC 23168 / DSM 4126 / NBRC 15989 / NCIMB 1408 / VKM B-1430 / H-43</strain>
    </source>
</reference>
<keyword evidence="1" id="KW-0732">Signal</keyword>
<protein>
    <recommendedName>
        <fullName evidence="4">Lipoprotein</fullName>
    </recommendedName>
</protein>
<dbReference type="EMBL" id="CP002349">
    <property type="protein sequence ID" value="ADR22385.1"/>
    <property type="molecule type" value="Genomic_DNA"/>
</dbReference>
<gene>
    <name evidence="2" type="ordered locus">Ftrac_2407</name>
</gene>
<evidence type="ECO:0000313" key="3">
    <source>
        <dbReference type="Proteomes" id="UP000008720"/>
    </source>
</evidence>
<dbReference type="eggNOG" id="ENOG502Z7PX">
    <property type="taxonomic scope" value="Bacteria"/>
</dbReference>
<organism evidence="2 3">
    <name type="scientific">Marivirga tractuosa (strain ATCC 23168 / DSM 4126 / NBRC 15989 / NCIMB 1408 / VKM B-1430 / H-43)</name>
    <name type="common">Microscilla tractuosa</name>
    <name type="synonym">Flexibacter tractuosus</name>
    <dbReference type="NCBI Taxonomy" id="643867"/>
    <lineage>
        <taxon>Bacteria</taxon>
        <taxon>Pseudomonadati</taxon>
        <taxon>Bacteroidota</taxon>
        <taxon>Cytophagia</taxon>
        <taxon>Cytophagales</taxon>
        <taxon>Marivirgaceae</taxon>
        <taxon>Marivirga</taxon>
    </lineage>
</organism>
<dbReference type="InterPro" id="IPR059226">
    <property type="entry name" value="Choice_anch_Q_dom"/>
</dbReference>
<dbReference type="AlphaFoldDB" id="E4TMC6"/>
<dbReference type="InterPro" id="IPR012334">
    <property type="entry name" value="Pectin_lyas_fold"/>
</dbReference>
<keyword evidence="3" id="KW-1185">Reference proteome</keyword>
<evidence type="ECO:0000313" key="2">
    <source>
        <dbReference type="EMBL" id="ADR22385.1"/>
    </source>
</evidence>
<dbReference type="Gene3D" id="2.160.20.10">
    <property type="entry name" value="Single-stranded right-handed beta-helix, Pectin lyase-like"/>
    <property type="match status" value="1"/>
</dbReference>
<sequence>MPANWMKRLNKAFILVVSGLSILAFASCSYEPEPTTEPVNLIFSTDTLQFDTLFAERLSITKRLKIKNPSSKAVKISNIEFRNQSQAFQLTLNGRTQASFSDQLLLAEDSLLLLVSANIDQGNENNPFVIRDYLEVVNQNNAQSVVFEAWGQNANYLSDTILACNSRWNSDKPYVLSGVIQVDSSCVLSIEAGARIYSATETFLVVNGSLQAEGNLENPIFFTNDRLDEPFASSPGQWGGIVFLEGSKNNYFKYTTIKNALFGVNLNIFDPDNEPDLTMESCFVGNMAISSVISLNSDFAALNSVFYNTASGTVLHTGGGSAYYTHCTIANYFNNTTREDPAAFFSDLAVDNNDNEILAAMDVQLLNNIIYGRIPDEIQFFEQQDGNLNFSFSHNLFRSTIEALSENNSIRNQEPSFVEVGNQDFRLREDSPAIGSALSTEIATDIQGEVRGASPDIGAYQYVKIEE</sequence>
<proteinExistence type="predicted"/>
<accession>E4TMC6</accession>
<dbReference type="NCBIfam" id="NF041518">
    <property type="entry name" value="choice_anch_Q"/>
    <property type="match status" value="1"/>
</dbReference>
<evidence type="ECO:0008006" key="4">
    <source>
        <dbReference type="Google" id="ProtNLM"/>
    </source>
</evidence>
<dbReference type="KEGG" id="mtt:Ftrac_2407"/>
<dbReference type="InterPro" id="IPR011050">
    <property type="entry name" value="Pectin_lyase_fold/virulence"/>
</dbReference>
<name>E4TMC6_MARTH</name>
<dbReference type="SUPFAM" id="SSF51126">
    <property type="entry name" value="Pectin lyase-like"/>
    <property type="match status" value="1"/>
</dbReference>
<feature type="signal peptide" evidence="1">
    <location>
        <begin position="1"/>
        <end position="26"/>
    </location>
</feature>
<dbReference type="HOGENOM" id="CLU_040643_0_0_10"/>
<feature type="chain" id="PRO_5003187998" description="Lipoprotein" evidence="1">
    <location>
        <begin position="27"/>
        <end position="467"/>
    </location>
</feature>